<feature type="compositionally biased region" description="Gly residues" evidence="1">
    <location>
        <begin position="49"/>
        <end position="58"/>
    </location>
</feature>
<name>A0A7S3XZ55_HETAK</name>
<dbReference type="PANTHER" id="PTHR36971">
    <property type="entry name" value="UNNAMED PRODUCT"/>
    <property type="match status" value="1"/>
</dbReference>
<accession>A0A7S3XZ55</accession>
<protein>
    <submittedName>
        <fullName evidence="2">Uncharacterized protein</fullName>
    </submittedName>
</protein>
<proteinExistence type="predicted"/>
<organism evidence="2">
    <name type="scientific">Heterosigma akashiwo</name>
    <name type="common">Chromophytic alga</name>
    <name type="synonym">Heterosigma carterae</name>
    <dbReference type="NCBI Taxonomy" id="2829"/>
    <lineage>
        <taxon>Eukaryota</taxon>
        <taxon>Sar</taxon>
        <taxon>Stramenopiles</taxon>
        <taxon>Ochrophyta</taxon>
        <taxon>Raphidophyceae</taxon>
        <taxon>Chattonellales</taxon>
        <taxon>Chattonellaceae</taxon>
        <taxon>Heterosigma</taxon>
    </lineage>
</organism>
<dbReference type="AlphaFoldDB" id="A0A7S3XZ55"/>
<gene>
    <name evidence="2" type="ORF">HAKA00212_LOCUS15074</name>
</gene>
<sequence>MHPDQATDAIVAQGLLHRKPFAVVPCCVFPESNPHRVLEDDEKNRRSRGGGGGGGGGARASPRRVVRTHEDLCCYLQGQSDAVRRDTLLMEGRNVVLFFKPKVL</sequence>
<feature type="region of interest" description="Disordered" evidence="1">
    <location>
        <begin position="32"/>
        <end position="64"/>
    </location>
</feature>
<dbReference type="PANTHER" id="PTHR36971:SF1">
    <property type="entry name" value="METHYLTRANSFERASE DOMAIN-CONTAINING PROTEIN"/>
    <property type="match status" value="1"/>
</dbReference>
<feature type="compositionally biased region" description="Basic and acidic residues" evidence="1">
    <location>
        <begin position="33"/>
        <end position="44"/>
    </location>
</feature>
<evidence type="ECO:0000313" key="2">
    <source>
        <dbReference type="EMBL" id="CAE0636314.1"/>
    </source>
</evidence>
<dbReference type="EMBL" id="HBIU01032683">
    <property type="protein sequence ID" value="CAE0636314.1"/>
    <property type="molecule type" value="Transcribed_RNA"/>
</dbReference>
<reference evidence="2" key="1">
    <citation type="submission" date="2021-01" db="EMBL/GenBank/DDBJ databases">
        <authorList>
            <person name="Corre E."/>
            <person name="Pelletier E."/>
            <person name="Niang G."/>
            <person name="Scheremetjew M."/>
            <person name="Finn R."/>
            <person name="Kale V."/>
            <person name="Holt S."/>
            <person name="Cochrane G."/>
            <person name="Meng A."/>
            <person name="Brown T."/>
            <person name="Cohen L."/>
        </authorList>
    </citation>
    <scope>NUCLEOTIDE SEQUENCE</scope>
    <source>
        <strain evidence="2">CCMP3107</strain>
    </source>
</reference>
<evidence type="ECO:0000256" key="1">
    <source>
        <dbReference type="SAM" id="MobiDB-lite"/>
    </source>
</evidence>